<keyword evidence="3 10" id="KW-0808">Transferase</keyword>
<evidence type="ECO:0000256" key="6">
    <source>
        <dbReference type="ARBA" id="ARBA00022989"/>
    </source>
</evidence>
<evidence type="ECO:0000256" key="3">
    <source>
        <dbReference type="ARBA" id="ARBA00022679"/>
    </source>
</evidence>
<accession>A0A164Z7I5</accession>
<evidence type="ECO:0000256" key="8">
    <source>
        <dbReference type="ARBA" id="ARBA00023136"/>
    </source>
</evidence>
<dbReference type="OrthoDB" id="10259681at2759"/>
<dbReference type="AlphaFoldDB" id="A0A164Z7I5"/>
<proteinExistence type="inferred from homology"/>
<dbReference type="GO" id="GO:0034626">
    <property type="term" value="P:fatty acid elongation, polyunsaturated fatty acid"/>
    <property type="evidence" value="ECO:0007669"/>
    <property type="project" value="TreeGrafter"/>
</dbReference>
<dbReference type="GO" id="GO:0034625">
    <property type="term" value="P:fatty acid elongation, monounsaturated fatty acid"/>
    <property type="evidence" value="ECO:0007669"/>
    <property type="project" value="TreeGrafter"/>
</dbReference>
<keyword evidence="6 10" id="KW-1133">Transmembrane helix</keyword>
<gene>
    <name evidence="11" type="ORF">APZ42_018283</name>
</gene>
<dbReference type="InterPro" id="IPR030457">
    <property type="entry name" value="ELO_CS"/>
</dbReference>
<feature type="transmembrane region" description="Helical" evidence="10">
    <location>
        <begin position="266"/>
        <end position="284"/>
    </location>
</feature>
<organism evidence="11 12">
    <name type="scientific">Daphnia magna</name>
    <dbReference type="NCBI Taxonomy" id="35525"/>
    <lineage>
        <taxon>Eukaryota</taxon>
        <taxon>Metazoa</taxon>
        <taxon>Ecdysozoa</taxon>
        <taxon>Arthropoda</taxon>
        <taxon>Crustacea</taxon>
        <taxon>Branchiopoda</taxon>
        <taxon>Diplostraca</taxon>
        <taxon>Cladocera</taxon>
        <taxon>Anomopoda</taxon>
        <taxon>Daphniidae</taxon>
        <taxon>Daphnia</taxon>
    </lineage>
</organism>
<dbReference type="GO" id="GO:0030148">
    <property type="term" value="P:sphingolipid biosynthetic process"/>
    <property type="evidence" value="ECO:0007669"/>
    <property type="project" value="TreeGrafter"/>
</dbReference>
<dbReference type="EC" id="2.3.1.199" evidence="10"/>
<dbReference type="STRING" id="35525.A0A164Z7I5"/>
<keyword evidence="4 10" id="KW-0812">Transmembrane</keyword>
<reference evidence="11 12" key="1">
    <citation type="submission" date="2016-03" db="EMBL/GenBank/DDBJ databases">
        <title>EvidentialGene: Evidence-directed Construction of Genes on Genomes.</title>
        <authorList>
            <person name="Gilbert D.G."/>
            <person name="Choi J.-H."/>
            <person name="Mockaitis K."/>
            <person name="Colbourne J."/>
            <person name="Pfrender M."/>
        </authorList>
    </citation>
    <scope>NUCLEOTIDE SEQUENCE [LARGE SCALE GENOMIC DNA]</scope>
    <source>
        <strain evidence="11 12">Xinb3</strain>
        <tissue evidence="11">Complete organism</tissue>
    </source>
</reference>
<dbReference type="GO" id="GO:0009922">
    <property type="term" value="F:fatty acid elongase activity"/>
    <property type="evidence" value="ECO:0007669"/>
    <property type="project" value="UniProtKB-EC"/>
</dbReference>
<dbReference type="PANTHER" id="PTHR11157">
    <property type="entry name" value="FATTY ACID ACYL TRANSFERASE-RELATED"/>
    <property type="match status" value="1"/>
</dbReference>
<comment type="subcellular location">
    <subcellularLocation>
        <location evidence="1">Membrane</location>
        <topology evidence="1">Multi-pass membrane protein</topology>
    </subcellularLocation>
</comment>
<comment type="similarity">
    <text evidence="10">Belongs to the ELO family.</text>
</comment>
<name>A0A164Z7I5_9CRUS</name>
<comment type="catalytic activity">
    <reaction evidence="10">
        <text>a very-long-chain acyl-CoA + malonyl-CoA + H(+) = a very-long-chain 3-oxoacyl-CoA + CO2 + CoA</text>
        <dbReference type="Rhea" id="RHEA:32727"/>
        <dbReference type="ChEBI" id="CHEBI:15378"/>
        <dbReference type="ChEBI" id="CHEBI:16526"/>
        <dbReference type="ChEBI" id="CHEBI:57287"/>
        <dbReference type="ChEBI" id="CHEBI:57384"/>
        <dbReference type="ChEBI" id="CHEBI:90725"/>
        <dbReference type="ChEBI" id="CHEBI:90736"/>
        <dbReference type="EC" id="2.3.1.199"/>
    </reaction>
</comment>
<evidence type="ECO:0000256" key="10">
    <source>
        <dbReference type="RuleBase" id="RU361115"/>
    </source>
</evidence>
<keyword evidence="8 10" id="KW-0472">Membrane</keyword>
<dbReference type="PROSITE" id="PS01188">
    <property type="entry name" value="ELO"/>
    <property type="match status" value="1"/>
</dbReference>
<feature type="transmembrane region" description="Helical" evidence="10">
    <location>
        <begin position="166"/>
        <end position="185"/>
    </location>
</feature>
<evidence type="ECO:0000256" key="2">
    <source>
        <dbReference type="ARBA" id="ARBA00022516"/>
    </source>
</evidence>
<keyword evidence="7 10" id="KW-0443">Lipid metabolism</keyword>
<dbReference type="InterPro" id="IPR002076">
    <property type="entry name" value="ELO_fam"/>
</dbReference>
<evidence type="ECO:0000313" key="12">
    <source>
        <dbReference type="Proteomes" id="UP000076858"/>
    </source>
</evidence>
<evidence type="ECO:0000313" key="11">
    <source>
        <dbReference type="EMBL" id="KZS16038.1"/>
    </source>
</evidence>
<keyword evidence="5 10" id="KW-0276">Fatty acid metabolism</keyword>
<dbReference type="GO" id="GO:0042761">
    <property type="term" value="P:very long-chain fatty acid biosynthetic process"/>
    <property type="evidence" value="ECO:0007669"/>
    <property type="project" value="TreeGrafter"/>
</dbReference>
<feature type="transmembrane region" description="Helical" evidence="10">
    <location>
        <begin position="91"/>
        <end position="110"/>
    </location>
</feature>
<keyword evidence="2 10" id="KW-0444">Lipid biosynthesis</keyword>
<feature type="transmembrane region" description="Helical" evidence="10">
    <location>
        <begin position="191"/>
        <end position="210"/>
    </location>
</feature>
<evidence type="ECO:0000256" key="4">
    <source>
        <dbReference type="ARBA" id="ARBA00022692"/>
    </source>
</evidence>
<evidence type="ECO:0000256" key="9">
    <source>
        <dbReference type="ARBA" id="ARBA00023160"/>
    </source>
</evidence>
<evidence type="ECO:0000256" key="1">
    <source>
        <dbReference type="ARBA" id="ARBA00004141"/>
    </source>
</evidence>
<feature type="transmembrane region" description="Helical" evidence="10">
    <location>
        <begin position="61"/>
        <end position="79"/>
    </location>
</feature>
<dbReference type="PANTHER" id="PTHR11157:SF17">
    <property type="entry name" value="ELONGATION OF VERY LONG CHAIN FATTY ACIDS PROTEIN 6"/>
    <property type="match status" value="1"/>
</dbReference>
<comment type="caution">
    <text evidence="11">The sequence shown here is derived from an EMBL/GenBank/DDBJ whole genome shotgun (WGS) entry which is preliminary data.</text>
</comment>
<evidence type="ECO:0000256" key="7">
    <source>
        <dbReference type="ARBA" id="ARBA00023098"/>
    </source>
</evidence>
<protein>
    <recommendedName>
        <fullName evidence="10">Elongation of very long chain fatty acids protein</fullName>
        <ecNumber evidence="10">2.3.1.199</ecNumber>
    </recommendedName>
    <alternativeName>
        <fullName evidence="10">Very-long-chain 3-oxoacyl-CoA synthase</fullName>
    </alternativeName>
</protein>
<dbReference type="GO" id="GO:0005789">
    <property type="term" value="C:endoplasmic reticulum membrane"/>
    <property type="evidence" value="ECO:0007669"/>
    <property type="project" value="TreeGrafter"/>
</dbReference>
<evidence type="ECO:0000256" key="5">
    <source>
        <dbReference type="ARBA" id="ARBA00022832"/>
    </source>
</evidence>
<dbReference type="Proteomes" id="UP000076858">
    <property type="component" value="Unassembled WGS sequence"/>
</dbReference>
<dbReference type="Pfam" id="PF01151">
    <property type="entry name" value="ELO"/>
    <property type="match status" value="1"/>
</dbReference>
<dbReference type="EMBL" id="LRGB01000770">
    <property type="protein sequence ID" value="KZS16038.1"/>
    <property type="molecule type" value="Genomic_DNA"/>
</dbReference>
<keyword evidence="12" id="KW-1185">Reference proteome</keyword>
<keyword evidence="9 10" id="KW-0275">Fatty acid biosynthesis</keyword>
<dbReference type="GO" id="GO:0019367">
    <property type="term" value="P:fatty acid elongation, saturated fatty acid"/>
    <property type="evidence" value="ECO:0007669"/>
    <property type="project" value="TreeGrafter"/>
</dbReference>
<sequence length="313" mass="36172">MLEIALNNVTDAIGAATGTGASNSKMDHLMTMPNYSYIFKFEDEFEHTDAKIWFNRYWTGCFYYVGIYMLVIFTGQQLMANRPRYELRGPLICWNIMLAAFSIIGACRTIPELVYVTRNFGLYHSVCVPSYIEDDKVSGFWSTMFVLSKVPELGDTMFIVLRKQPLIFLHWYHHATVLVYCWYAFTEYTAPARWFIVMNFSVHSFMYSYYALKAMHYRVPRIIAMAITVAQLSQMVAGCAVNLWAYQLKQNGEACNVSEHNIKMSLLMYFSYFVLFARFFYKAYVDRRAPRKGVDTAPAVPAISHNGTAKKVQ</sequence>
<feature type="transmembrane region" description="Helical" evidence="10">
    <location>
        <begin position="222"/>
        <end position="246"/>
    </location>
</feature>